<gene>
    <name evidence="1" type="ORF">SAMN04487995_5924</name>
</gene>
<evidence type="ECO:0000313" key="2">
    <source>
        <dbReference type="Proteomes" id="UP000199532"/>
    </source>
</evidence>
<protein>
    <submittedName>
        <fullName evidence="1">Uncharacterized protein</fullName>
    </submittedName>
</protein>
<organism evidence="1 2">
    <name type="scientific">Dyadobacter koreensis</name>
    <dbReference type="NCBI Taxonomy" id="408657"/>
    <lineage>
        <taxon>Bacteria</taxon>
        <taxon>Pseudomonadati</taxon>
        <taxon>Bacteroidota</taxon>
        <taxon>Cytophagia</taxon>
        <taxon>Cytophagales</taxon>
        <taxon>Spirosomataceae</taxon>
        <taxon>Dyadobacter</taxon>
    </lineage>
</organism>
<name>A0A1H7AVW3_9BACT</name>
<dbReference type="STRING" id="408657.SAMN04487995_5924"/>
<proteinExistence type="predicted"/>
<dbReference type="Proteomes" id="UP000199532">
    <property type="component" value="Unassembled WGS sequence"/>
</dbReference>
<keyword evidence="2" id="KW-1185">Reference proteome</keyword>
<dbReference type="EMBL" id="FNXY01000011">
    <property type="protein sequence ID" value="SEJ68764.1"/>
    <property type="molecule type" value="Genomic_DNA"/>
</dbReference>
<evidence type="ECO:0000313" key="1">
    <source>
        <dbReference type="EMBL" id="SEJ68764.1"/>
    </source>
</evidence>
<reference evidence="1 2" key="1">
    <citation type="submission" date="2016-10" db="EMBL/GenBank/DDBJ databases">
        <authorList>
            <person name="de Groot N.N."/>
        </authorList>
    </citation>
    <scope>NUCLEOTIDE SEQUENCE [LARGE SCALE GENOMIC DNA]</scope>
    <source>
        <strain evidence="1 2">DSM 19938</strain>
    </source>
</reference>
<dbReference type="AlphaFoldDB" id="A0A1H7AVW3"/>
<sequence length="60" mass="6688">MEEADIKQELAAPILNDMIAAKEVDVIILEMPETGVYMYQVLNDDPDHVHSTHALIIEPG</sequence>
<accession>A0A1H7AVW3</accession>